<accession>A0A3N0DW47</accession>
<comment type="caution">
    <text evidence="2">The sequence shown here is derived from an EMBL/GenBank/DDBJ whole genome shotgun (WGS) entry which is preliminary data.</text>
</comment>
<evidence type="ECO:0000256" key="1">
    <source>
        <dbReference type="SAM" id="Phobius"/>
    </source>
</evidence>
<dbReference type="InterPro" id="IPR037185">
    <property type="entry name" value="EmrE-like"/>
</dbReference>
<feature type="transmembrane region" description="Helical" evidence="1">
    <location>
        <begin position="199"/>
        <end position="222"/>
    </location>
</feature>
<evidence type="ECO:0000313" key="3">
    <source>
        <dbReference type="Proteomes" id="UP000277094"/>
    </source>
</evidence>
<name>A0A3N0DW47_9ACTN</name>
<keyword evidence="1" id="KW-0812">Transmembrane</keyword>
<keyword evidence="1" id="KW-0472">Membrane</keyword>
<dbReference type="PANTHER" id="PTHR40761:SF1">
    <property type="entry name" value="CONSERVED INTEGRAL MEMBRANE ALANINE VALINE AND LEUCINE RICH PROTEIN-RELATED"/>
    <property type="match status" value="1"/>
</dbReference>
<organism evidence="2 3">
    <name type="scientific">Nocardioides marmorisolisilvae</name>
    <dbReference type="NCBI Taxonomy" id="1542737"/>
    <lineage>
        <taxon>Bacteria</taxon>
        <taxon>Bacillati</taxon>
        <taxon>Actinomycetota</taxon>
        <taxon>Actinomycetes</taxon>
        <taxon>Propionibacteriales</taxon>
        <taxon>Nocardioidaceae</taxon>
        <taxon>Nocardioides</taxon>
    </lineage>
</organism>
<dbReference type="AlphaFoldDB" id="A0A3N0DW47"/>
<protein>
    <recommendedName>
        <fullName evidence="4">DMT family transporter</fullName>
    </recommendedName>
</protein>
<feature type="transmembrane region" description="Helical" evidence="1">
    <location>
        <begin position="29"/>
        <end position="48"/>
    </location>
</feature>
<keyword evidence="1" id="KW-1133">Transmembrane helix</keyword>
<feature type="transmembrane region" description="Helical" evidence="1">
    <location>
        <begin position="116"/>
        <end position="134"/>
    </location>
</feature>
<keyword evidence="3" id="KW-1185">Reference proteome</keyword>
<sequence length="274" mass="28424">MASALLAAAMFGSIAAIQASVIRKHGFWSVPMLGVLAAYLVGWALHFVAISELPLYLAQVGVGSSLVVTAVLASFVMGEPLHRGHWLAVVGMVVGLGVLAIAAGKVGQSHFTDRTTVALYSLLAVTAVLGWLAWRWQHRQSGVALAILAGFAYGTSPIATRALVDFSWEPDTAATALSIGLFGSLGFVLYSVALKRTSVTAATAPQILLATALPATVGIALFDDKVRDGWWPFAIGAFVISMAAGVVLCGAEAAIDMIEDDVLDDGAADLEDAS</sequence>
<gene>
    <name evidence="2" type="ORF">EFL95_12570</name>
</gene>
<feature type="transmembrane region" description="Helical" evidence="1">
    <location>
        <begin position="172"/>
        <end position="193"/>
    </location>
</feature>
<feature type="transmembrane region" description="Helical" evidence="1">
    <location>
        <begin position="140"/>
        <end position="160"/>
    </location>
</feature>
<dbReference type="PANTHER" id="PTHR40761">
    <property type="entry name" value="CONSERVED INTEGRAL MEMBRANE ALANINE VALINE AND LEUCINE RICH PROTEIN-RELATED"/>
    <property type="match status" value="1"/>
</dbReference>
<feature type="transmembrane region" description="Helical" evidence="1">
    <location>
        <begin position="229"/>
        <end position="255"/>
    </location>
</feature>
<feature type="transmembrane region" description="Helical" evidence="1">
    <location>
        <begin position="55"/>
        <end position="78"/>
    </location>
</feature>
<dbReference type="EMBL" id="RJSG01000002">
    <property type="protein sequence ID" value="RNL79781.1"/>
    <property type="molecule type" value="Genomic_DNA"/>
</dbReference>
<dbReference type="SUPFAM" id="SSF103481">
    <property type="entry name" value="Multidrug resistance efflux transporter EmrE"/>
    <property type="match status" value="1"/>
</dbReference>
<evidence type="ECO:0000313" key="2">
    <source>
        <dbReference type="EMBL" id="RNL79781.1"/>
    </source>
</evidence>
<feature type="transmembrane region" description="Helical" evidence="1">
    <location>
        <begin position="84"/>
        <end position="104"/>
    </location>
</feature>
<evidence type="ECO:0008006" key="4">
    <source>
        <dbReference type="Google" id="ProtNLM"/>
    </source>
</evidence>
<proteinExistence type="predicted"/>
<reference evidence="2 3" key="1">
    <citation type="submission" date="2018-11" db="EMBL/GenBank/DDBJ databases">
        <authorList>
            <person name="Li F."/>
        </authorList>
    </citation>
    <scope>NUCLEOTIDE SEQUENCE [LARGE SCALE GENOMIC DNA]</scope>
    <source>
        <strain evidence="2 3">KIS18-7</strain>
    </source>
</reference>
<dbReference type="Proteomes" id="UP000277094">
    <property type="component" value="Unassembled WGS sequence"/>
</dbReference>